<evidence type="ECO:0008006" key="14">
    <source>
        <dbReference type="Google" id="ProtNLM"/>
    </source>
</evidence>
<evidence type="ECO:0000256" key="5">
    <source>
        <dbReference type="ARBA" id="ARBA00022900"/>
    </source>
</evidence>
<comment type="subcellular location">
    <subcellularLocation>
        <location evidence="1">Membrane</location>
        <topology evidence="1">Multi-pass membrane protein</topology>
    </subcellularLocation>
</comment>
<feature type="domain" description="NFD4 C-terminal" evidence="11">
    <location>
        <begin position="777"/>
        <end position="990"/>
    </location>
</feature>
<feature type="transmembrane region" description="Helical" evidence="9">
    <location>
        <begin position="640"/>
        <end position="659"/>
    </location>
</feature>
<keyword evidence="13" id="KW-1185">Reference proteome</keyword>
<evidence type="ECO:0000256" key="7">
    <source>
        <dbReference type="ARBA" id="ARBA00023136"/>
    </source>
</evidence>
<dbReference type="Gene3D" id="3.30.10.10">
    <property type="entry name" value="Trypsin Inhibitor V, subunit A"/>
    <property type="match status" value="1"/>
</dbReference>
<dbReference type="InterPro" id="IPR036354">
    <property type="entry name" value="Prot_inh_pot1_sf"/>
</dbReference>
<feature type="transmembrane region" description="Helical" evidence="9">
    <location>
        <begin position="860"/>
        <end position="882"/>
    </location>
</feature>
<dbReference type="PANTHER" id="PTHR21576">
    <property type="entry name" value="UNCHARACTERIZED NODULIN-LIKE PROTEIN"/>
    <property type="match status" value="1"/>
</dbReference>
<keyword evidence="5" id="KW-0722">Serine protease inhibitor</keyword>
<evidence type="ECO:0000256" key="6">
    <source>
        <dbReference type="ARBA" id="ARBA00022989"/>
    </source>
</evidence>
<comment type="similarity">
    <text evidence="2">Belongs to the protease inhibitor I13 (potato type I serine protease inhibitor) family.</text>
</comment>
<evidence type="ECO:0000256" key="1">
    <source>
        <dbReference type="ARBA" id="ARBA00004141"/>
    </source>
</evidence>
<dbReference type="SUPFAM" id="SSF103473">
    <property type="entry name" value="MFS general substrate transporter"/>
    <property type="match status" value="1"/>
</dbReference>
<feature type="transmembrane region" description="Helical" evidence="9">
    <location>
        <begin position="960"/>
        <end position="984"/>
    </location>
</feature>
<evidence type="ECO:0000313" key="13">
    <source>
        <dbReference type="Proteomes" id="UP000682877"/>
    </source>
</evidence>
<dbReference type="AlphaFoldDB" id="A0A8S2AVZ5"/>
<dbReference type="InterPro" id="IPR010658">
    <property type="entry name" value="Nodulin-like"/>
</dbReference>
<keyword evidence="8" id="KW-0175">Coiled coil</keyword>
<evidence type="ECO:0000256" key="4">
    <source>
        <dbReference type="ARBA" id="ARBA00022692"/>
    </source>
</evidence>
<dbReference type="GO" id="GO:0009611">
    <property type="term" value="P:response to wounding"/>
    <property type="evidence" value="ECO:0007669"/>
    <property type="project" value="InterPro"/>
</dbReference>
<dbReference type="GO" id="GO:0004867">
    <property type="term" value="F:serine-type endopeptidase inhibitor activity"/>
    <property type="evidence" value="ECO:0007669"/>
    <property type="project" value="UniProtKB-KW"/>
</dbReference>
<protein>
    <recommendedName>
        <fullName evidence="14">Nodulin-like domain-containing protein</fullName>
    </recommendedName>
</protein>
<keyword evidence="6 9" id="KW-1133">Transmembrane helix</keyword>
<gene>
    <name evidence="12" type="ORF">AARE701A_LOCUS20473</name>
</gene>
<feature type="domain" description="Nodulin-like" evidence="10">
    <location>
        <begin position="442"/>
        <end position="687"/>
    </location>
</feature>
<feature type="coiled-coil region" evidence="8">
    <location>
        <begin position="67"/>
        <end position="136"/>
    </location>
</feature>
<evidence type="ECO:0000313" key="12">
    <source>
        <dbReference type="EMBL" id="CAE6218335.1"/>
    </source>
</evidence>
<evidence type="ECO:0000256" key="2">
    <source>
        <dbReference type="ARBA" id="ARBA00008210"/>
    </source>
</evidence>
<dbReference type="InterPro" id="IPR036259">
    <property type="entry name" value="MFS_trans_sf"/>
</dbReference>
<feature type="transmembrane region" description="Helical" evidence="9">
    <location>
        <begin position="921"/>
        <end position="940"/>
    </location>
</feature>
<evidence type="ECO:0000256" key="3">
    <source>
        <dbReference type="ARBA" id="ARBA00022690"/>
    </source>
</evidence>
<accession>A0A8S2AVZ5</accession>
<dbReference type="Pfam" id="PF06813">
    <property type="entry name" value="Nodulin-like"/>
    <property type="match status" value="1"/>
</dbReference>
<feature type="transmembrane region" description="Helical" evidence="9">
    <location>
        <begin position="671"/>
        <end position="692"/>
    </location>
</feature>
<evidence type="ECO:0000259" key="11">
    <source>
        <dbReference type="Pfam" id="PF23262"/>
    </source>
</evidence>
<dbReference type="Pfam" id="PF00280">
    <property type="entry name" value="potato_inhibit"/>
    <property type="match status" value="1"/>
</dbReference>
<dbReference type="Pfam" id="PF07899">
    <property type="entry name" value="Frigida"/>
    <property type="match status" value="1"/>
</dbReference>
<dbReference type="CDD" id="cd17354">
    <property type="entry name" value="MFS_Mch1p_like"/>
    <property type="match status" value="1"/>
</dbReference>
<keyword evidence="4 9" id="KW-0812">Transmembrane</keyword>
<dbReference type="Gene3D" id="1.20.1250.20">
    <property type="entry name" value="MFS general substrate transporter like domains"/>
    <property type="match status" value="2"/>
</dbReference>
<feature type="transmembrane region" description="Helical" evidence="9">
    <location>
        <begin position="571"/>
        <end position="589"/>
    </location>
</feature>
<reference evidence="12" key="1">
    <citation type="submission" date="2021-01" db="EMBL/GenBank/DDBJ databases">
        <authorList>
            <person name="Bezrukov I."/>
        </authorList>
    </citation>
    <scope>NUCLEOTIDE SEQUENCE</scope>
</reference>
<dbReference type="SUPFAM" id="SSF54654">
    <property type="entry name" value="CI-2 family of serine protease inhibitors"/>
    <property type="match status" value="1"/>
</dbReference>
<organism evidence="12 13">
    <name type="scientific">Arabidopsis arenosa</name>
    <name type="common">Sand rock-cress</name>
    <name type="synonym">Cardaminopsis arenosa</name>
    <dbReference type="NCBI Taxonomy" id="38785"/>
    <lineage>
        <taxon>Eukaryota</taxon>
        <taxon>Viridiplantae</taxon>
        <taxon>Streptophyta</taxon>
        <taxon>Embryophyta</taxon>
        <taxon>Tracheophyta</taxon>
        <taxon>Spermatophyta</taxon>
        <taxon>Magnoliopsida</taxon>
        <taxon>eudicotyledons</taxon>
        <taxon>Gunneridae</taxon>
        <taxon>Pentapetalae</taxon>
        <taxon>rosids</taxon>
        <taxon>malvids</taxon>
        <taxon>Brassicales</taxon>
        <taxon>Brassicaceae</taxon>
        <taxon>Camelineae</taxon>
        <taxon>Arabidopsis</taxon>
    </lineage>
</organism>
<name>A0A8S2AVZ5_ARAAE</name>
<dbReference type="InterPro" id="IPR056555">
    <property type="entry name" value="NFD4_C"/>
</dbReference>
<dbReference type="GO" id="GO:0016020">
    <property type="term" value="C:membrane"/>
    <property type="evidence" value="ECO:0007669"/>
    <property type="project" value="UniProtKB-SubCell"/>
</dbReference>
<feature type="transmembrane region" description="Helical" evidence="9">
    <location>
        <begin position="534"/>
        <end position="559"/>
    </location>
</feature>
<dbReference type="Proteomes" id="UP000682877">
    <property type="component" value="Chromosome 8"/>
</dbReference>
<keyword evidence="3" id="KW-0646">Protease inhibitor</keyword>
<keyword evidence="7 9" id="KW-0472">Membrane</keyword>
<feature type="transmembrane region" description="Helical" evidence="9">
    <location>
        <begin position="790"/>
        <end position="808"/>
    </location>
</feature>
<dbReference type="InterPro" id="IPR012474">
    <property type="entry name" value="Frigida"/>
</dbReference>
<evidence type="ECO:0000256" key="8">
    <source>
        <dbReference type="SAM" id="Coils"/>
    </source>
</evidence>
<evidence type="ECO:0000256" key="9">
    <source>
        <dbReference type="SAM" id="Phobius"/>
    </source>
</evidence>
<dbReference type="PANTHER" id="PTHR21576:SF107">
    <property type="entry name" value="MAJOR FACILITATOR SUPERFAMILY PROTEIN"/>
    <property type="match status" value="1"/>
</dbReference>
<feature type="transmembrane region" description="Helical" evidence="9">
    <location>
        <begin position="601"/>
        <end position="619"/>
    </location>
</feature>
<feature type="transmembrane region" description="Helical" evidence="9">
    <location>
        <begin position="509"/>
        <end position="528"/>
    </location>
</feature>
<dbReference type="EMBL" id="LR999458">
    <property type="protein sequence ID" value="CAE6218335.1"/>
    <property type="molecule type" value="Genomic_DNA"/>
</dbReference>
<dbReference type="Pfam" id="PF23262">
    <property type="entry name" value="NFD4_C"/>
    <property type="match status" value="1"/>
</dbReference>
<proteinExistence type="inferred from homology"/>
<feature type="transmembrane region" description="Helical" evidence="9">
    <location>
        <begin position="888"/>
        <end position="909"/>
    </location>
</feature>
<sequence length="1005" mass="112042">MKVEWPELKGVSGLQAKARIESDNPRVTAFIYPQGVYLPSINCCNRVILFVPAEDCPNGPVQNRPIIEQQTNAVEAKAREIKAVEIESGDKRKELDLLRNQIKAEEMTLIELKKLVQNTQRELELKKKELRQTSSVFVKHEQQPAAAETEQFSGDPLMRYEISSVSLGHHEVSNVLRAKPDHPGRYVLNLVEGEVKDAHRKKESGLRELLVENLVVFFEELAEMKGWDQAQLQLKAIQVATIWKRLISIEAPRSSLEALAFLLFIVVYGLKSLINEEETALLVTSVSHYKQGPKLFHSLGLELKIPDYVLGLINNRHYIPAVRLVCLFKLKDFQPQTLLMKEVIDLKRSVLEKAENKDIGRLRAIVELAADYMLDIDFQRTLLPNSCFIKKTQHHMCFTAPLKHQALQPMVGLQVQGLDFRNRTSEIVKHGEGKKMAGQSRKWMILVATIWIQAFTGTNFDFSTYSSNLKSVLGISQVQLNYLAVASDLGKVFGWSSGLALLYFPLWTVLFAAAIMGFVGYGVQWLVITNVISLPYILVFLCCLLAGLSICWFNTVCFVLCIRNFPANRSLALSLTVSFNGVSAALYTLAYNAINPVSTELYLLLNALVPLFVSFAALIPILRQPPLEPLPPDGVRRDSLMFLLLNILAVLNGVYLLLFRSKTSDVTSARLLFGGSILLLILPLCLPGLVYARNWYLHNIHSSFRLEGSGFILVDVDELEMHKGMVTREASLEGYQLLNDDVVRAVNTPDQKSFIEDDDGCCCTKLITRNQLGMLGEEHPLSLLLCRSDFWLYYIAYFCGGTIGLVYSNNLGQIVQSLGQSSETTTLVTLYSSFSFFGRLLSATPDYIRAKVYFARTGWLAVALLPTTIALFLLASSGSLAALQAGTALIGLSSGFIFAAAVSITSELFGPNSVGVNHNILITNIPIGSLVYGFLAALVYESHSVAGSKTESVICMGRDCYLLTFVWWGCLSVIGLASSVVLFLRTRRAYQRFEQDRITSSMLYS</sequence>
<evidence type="ECO:0000259" key="10">
    <source>
        <dbReference type="Pfam" id="PF06813"/>
    </source>
</evidence>
<dbReference type="InterPro" id="IPR000864">
    <property type="entry name" value="Prot_inh_pot1"/>
</dbReference>